<sequence length="129" mass="15291">MFAHVRSNGPTVVYVYACRWTQVQYYDKGDLDHKNGQKQQAVKPVEGCIIQATWLKITHRSKNCERVHTHVRHKRTQDLGRSGSLQGSSHRFMATRYESMDDYILKHRELQRKLDRKVRREKEGLGRRI</sequence>
<name>A0AAV7ICC5_COTGL</name>
<protein>
    <submittedName>
        <fullName evidence="1">Uncharacterized protein</fullName>
    </submittedName>
</protein>
<evidence type="ECO:0000313" key="2">
    <source>
        <dbReference type="Proteomes" id="UP000826195"/>
    </source>
</evidence>
<evidence type="ECO:0000313" key="1">
    <source>
        <dbReference type="EMBL" id="KAH0550415.1"/>
    </source>
</evidence>
<proteinExistence type="predicted"/>
<gene>
    <name evidence="1" type="ORF">KQX54_019233</name>
</gene>
<organism evidence="1 2">
    <name type="scientific">Cotesia glomerata</name>
    <name type="common">Lepidopteran parasitic wasp</name>
    <name type="synonym">Apanteles glomeratus</name>
    <dbReference type="NCBI Taxonomy" id="32391"/>
    <lineage>
        <taxon>Eukaryota</taxon>
        <taxon>Metazoa</taxon>
        <taxon>Ecdysozoa</taxon>
        <taxon>Arthropoda</taxon>
        <taxon>Hexapoda</taxon>
        <taxon>Insecta</taxon>
        <taxon>Pterygota</taxon>
        <taxon>Neoptera</taxon>
        <taxon>Endopterygota</taxon>
        <taxon>Hymenoptera</taxon>
        <taxon>Apocrita</taxon>
        <taxon>Ichneumonoidea</taxon>
        <taxon>Braconidae</taxon>
        <taxon>Microgastrinae</taxon>
        <taxon>Cotesia</taxon>
    </lineage>
</organism>
<accession>A0AAV7ICC5</accession>
<dbReference type="EMBL" id="JAHXZJ010001864">
    <property type="protein sequence ID" value="KAH0550415.1"/>
    <property type="molecule type" value="Genomic_DNA"/>
</dbReference>
<comment type="caution">
    <text evidence="1">The sequence shown here is derived from an EMBL/GenBank/DDBJ whole genome shotgun (WGS) entry which is preliminary data.</text>
</comment>
<dbReference type="AlphaFoldDB" id="A0AAV7ICC5"/>
<keyword evidence="2" id="KW-1185">Reference proteome</keyword>
<dbReference type="Proteomes" id="UP000826195">
    <property type="component" value="Unassembled WGS sequence"/>
</dbReference>
<reference evidence="1 2" key="1">
    <citation type="journal article" date="2021" name="J. Hered.">
        <title>A chromosome-level genome assembly of the parasitoid wasp, Cotesia glomerata (Hymenoptera: Braconidae).</title>
        <authorList>
            <person name="Pinto B.J."/>
            <person name="Weis J.J."/>
            <person name="Gamble T."/>
            <person name="Ode P.J."/>
            <person name="Paul R."/>
            <person name="Zaspel J.M."/>
        </authorList>
    </citation>
    <scope>NUCLEOTIDE SEQUENCE [LARGE SCALE GENOMIC DNA]</scope>
    <source>
        <strain evidence="1">CgM1</strain>
    </source>
</reference>